<name>A0A9C6X2F1_FRAOC</name>
<dbReference type="OrthoDB" id="6619495at2759"/>
<dbReference type="Proteomes" id="UP000504606">
    <property type="component" value="Unplaced"/>
</dbReference>
<evidence type="ECO:0000313" key="4">
    <source>
        <dbReference type="RefSeq" id="XP_052127891.1"/>
    </source>
</evidence>
<organism evidence="3 4">
    <name type="scientific">Frankliniella occidentalis</name>
    <name type="common">Western flower thrips</name>
    <name type="synonym">Euthrips occidentalis</name>
    <dbReference type="NCBI Taxonomy" id="133901"/>
    <lineage>
        <taxon>Eukaryota</taxon>
        <taxon>Metazoa</taxon>
        <taxon>Ecdysozoa</taxon>
        <taxon>Arthropoda</taxon>
        <taxon>Hexapoda</taxon>
        <taxon>Insecta</taxon>
        <taxon>Pterygota</taxon>
        <taxon>Neoptera</taxon>
        <taxon>Paraneoptera</taxon>
        <taxon>Thysanoptera</taxon>
        <taxon>Terebrantia</taxon>
        <taxon>Thripoidea</taxon>
        <taxon>Thripidae</taxon>
        <taxon>Frankliniella</taxon>
    </lineage>
</organism>
<dbReference type="AlphaFoldDB" id="A0A9C6X2F1"/>
<reference evidence="4" key="1">
    <citation type="submission" date="2025-08" db="UniProtKB">
        <authorList>
            <consortium name="RefSeq"/>
        </authorList>
    </citation>
    <scope>IDENTIFICATION</scope>
    <source>
        <tissue evidence="4">Whole organism</tissue>
    </source>
</reference>
<dbReference type="RefSeq" id="XP_052127891.1">
    <property type="nucleotide sequence ID" value="XM_052271931.1"/>
</dbReference>
<accession>A0A9C6X2F1</accession>
<gene>
    <name evidence="4" type="primary">LOC113212428</name>
</gene>
<sequence length="202" mass="22491">MPSSLLTSAANVLLLFKAVINSCATPVAGPYIIIPDRAEACPRSEMALDFPMDFKIVRDRNNTNYFFVAVDWASQFTFDDTKDALLAFASWGTRGGWKENAMIMKFKKLCTTIKTHLPKIWNEILVRMSSNVSETPHDCPFPPGGFSVRNLSSSVLQPKGIPMLFYGKWKIDVKVVDPADQRILGCMRLYASVIPKIGQPVG</sequence>
<evidence type="ECO:0000256" key="1">
    <source>
        <dbReference type="ARBA" id="ARBA00022729"/>
    </source>
</evidence>
<proteinExistence type="predicted"/>
<keyword evidence="3" id="KW-1185">Reference proteome</keyword>
<protein>
    <submittedName>
        <fullName evidence="4">Uncharacterized protein LOC113212428 isoform X2</fullName>
    </submittedName>
</protein>
<evidence type="ECO:0000256" key="2">
    <source>
        <dbReference type="SAM" id="SignalP"/>
    </source>
</evidence>
<dbReference type="GeneID" id="113212428"/>
<dbReference type="InterPro" id="IPR036846">
    <property type="entry name" value="GM2-AP_sf"/>
</dbReference>
<feature type="signal peptide" evidence="2">
    <location>
        <begin position="1"/>
        <end position="24"/>
    </location>
</feature>
<feature type="chain" id="PRO_5039357869" evidence="2">
    <location>
        <begin position="25"/>
        <end position="202"/>
    </location>
</feature>
<dbReference type="Gene3D" id="2.70.220.10">
    <property type="entry name" value="Ganglioside GM2 activator"/>
    <property type="match status" value="1"/>
</dbReference>
<keyword evidence="1 2" id="KW-0732">Signal</keyword>
<evidence type="ECO:0000313" key="3">
    <source>
        <dbReference type="Proteomes" id="UP000504606"/>
    </source>
</evidence>